<evidence type="ECO:0000256" key="4">
    <source>
        <dbReference type="ARBA" id="ARBA00022741"/>
    </source>
</evidence>
<dbReference type="Pfam" id="PF01171">
    <property type="entry name" value="ATP_bind_3"/>
    <property type="match status" value="1"/>
</dbReference>
<dbReference type="InterPro" id="IPR012795">
    <property type="entry name" value="tRNA_Ile_lys_synt_N"/>
</dbReference>
<sequence>MINQNILGLLSNKKNLLAFSAGVDSSALFYILIELNIPFDIAFVNYGLREESIQEEAYAKELASKYNIRAFIINSPKWENNFEANARDFRYKFFQKIIEDYSYQTLITAHQLNDQLEWFLMRLTKGAGVSELLGLEDVSIRYTNKNIEYSLIRPILDISKDELINYLKTNNHKYFIDKSNLEDKYERNRFRNNFSDELLLNYKKGISRSFKYLKEEKELLSKGIETIFSFKELRVISISFSYQKVKAVDIALKELGYLLSSNQRDEIKEKNSIVIGGKWAVVYQNNQLYISPFLNIKMPKKYKELCRVSSMPIKIRPYCYLHNIKPIEVMFINHKKSST</sequence>
<name>A0A1W1BGV9_9ZZZZ</name>
<reference evidence="8" key="1">
    <citation type="submission" date="2016-10" db="EMBL/GenBank/DDBJ databases">
        <authorList>
            <person name="de Groot N.N."/>
        </authorList>
    </citation>
    <scope>NUCLEOTIDE SEQUENCE</scope>
</reference>
<dbReference type="PANTHER" id="PTHR43033">
    <property type="entry name" value="TRNA(ILE)-LYSIDINE SYNTHASE-RELATED"/>
    <property type="match status" value="1"/>
</dbReference>
<dbReference type="AlphaFoldDB" id="A0A1W1BGV9"/>
<dbReference type="HAMAP" id="MF_01161">
    <property type="entry name" value="tRNA_Ile_lys_synt"/>
    <property type="match status" value="1"/>
</dbReference>
<evidence type="ECO:0000256" key="1">
    <source>
        <dbReference type="ARBA" id="ARBA00013267"/>
    </source>
</evidence>
<dbReference type="CDD" id="cd01992">
    <property type="entry name" value="TilS_N"/>
    <property type="match status" value="1"/>
</dbReference>
<dbReference type="InterPro" id="IPR014729">
    <property type="entry name" value="Rossmann-like_a/b/a_fold"/>
</dbReference>
<proteinExistence type="inferred from homology"/>
<comment type="catalytic activity">
    <reaction evidence="6">
        <text>cytidine(34) in tRNA(Ile2) + L-lysine + ATP = lysidine(34) in tRNA(Ile2) + AMP + diphosphate + H(+)</text>
        <dbReference type="Rhea" id="RHEA:43744"/>
        <dbReference type="Rhea" id="RHEA-COMP:10625"/>
        <dbReference type="Rhea" id="RHEA-COMP:10670"/>
        <dbReference type="ChEBI" id="CHEBI:15378"/>
        <dbReference type="ChEBI" id="CHEBI:30616"/>
        <dbReference type="ChEBI" id="CHEBI:32551"/>
        <dbReference type="ChEBI" id="CHEBI:33019"/>
        <dbReference type="ChEBI" id="CHEBI:82748"/>
        <dbReference type="ChEBI" id="CHEBI:83665"/>
        <dbReference type="ChEBI" id="CHEBI:456215"/>
        <dbReference type="EC" id="6.3.4.19"/>
    </reaction>
</comment>
<dbReference type="PANTHER" id="PTHR43033:SF1">
    <property type="entry name" value="TRNA(ILE)-LYSIDINE SYNTHASE-RELATED"/>
    <property type="match status" value="1"/>
</dbReference>
<evidence type="ECO:0000256" key="6">
    <source>
        <dbReference type="ARBA" id="ARBA00048539"/>
    </source>
</evidence>
<evidence type="ECO:0000259" key="7">
    <source>
        <dbReference type="Pfam" id="PF01171"/>
    </source>
</evidence>
<accession>A0A1W1BGV9</accession>
<dbReference type="InterPro" id="IPR011063">
    <property type="entry name" value="TilS/TtcA_N"/>
</dbReference>
<dbReference type="GO" id="GO:0032267">
    <property type="term" value="F:tRNA(Ile)-lysidine synthase activity"/>
    <property type="evidence" value="ECO:0007669"/>
    <property type="project" value="UniProtKB-EC"/>
</dbReference>
<feature type="domain" description="tRNA(Ile)-lysidine/2-thiocytidine synthase N-terminal" evidence="7">
    <location>
        <begin position="15"/>
        <end position="193"/>
    </location>
</feature>
<protein>
    <recommendedName>
        <fullName evidence="1">tRNA(Ile)-lysidine synthetase</fullName>
        <ecNumber evidence="1">6.3.4.19</ecNumber>
    </recommendedName>
</protein>
<keyword evidence="3" id="KW-0819">tRNA processing</keyword>
<dbReference type="Gene3D" id="3.40.50.620">
    <property type="entry name" value="HUPs"/>
    <property type="match status" value="1"/>
</dbReference>
<evidence type="ECO:0000256" key="3">
    <source>
        <dbReference type="ARBA" id="ARBA00022694"/>
    </source>
</evidence>
<dbReference type="InterPro" id="IPR012094">
    <property type="entry name" value="tRNA_Ile_lys_synt"/>
</dbReference>
<dbReference type="GO" id="GO:0005524">
    <property type="term" value="F:ATP binding"/>
    <property type="evidence" value="ECO:0007669"/>
    <property type="project" value="UniProtKB-KW"/>
</dbReference>
<gene>
    <name evidence="8" type="ORF">MNB_SV-9-1571</name>
</gene>
<dbReference type="EMBL" id="FPHG01000017">
    <property type="protein sequence ID" value="SFV52772.1"/>
    <property type="molecule type" value="Genomic_DNA"/>
</dbReference>
<evidence type="ECO:0000313" key="8">
    <source>
        <dbReference type="EMBL" id="SFV52772.1"/>
    </source>
</evidence>
<keyword evidence="5" id="KW-0067">ATP-binding</keyword>
<evidence type="ECO:0000256" key="2">
    <source>
        <dbReference type="ARBA" id="ARBA00022598"/>
    </source>
</evidence>
<keyword evidence="4" id="KW-0547">Nucleotide-binding</keyword>
<dbReference type="EC" id="6.3.4.19" evidence="1"/>
<dbReference type="NCBIfam" id="TIGR02432">
    <property type="entry name" value="lysidine_TilS_N"/>
    <property type="match status" value="1"/>
</dbReference>
<organism evidence="8">
    <name type="scientific">hydrothermal vent metagenome</name>
    <dbReference type="NCBI Taxonomy" id="652676"/>
    <lineage>
        <taxon>unclassified sequences</taxon>
        <taxon>metagenomes</taxon>
        <taxon>ecological metagenomes</taxon>
    </lineage>
</organism>
<keyword evidence="2 8" id="KW-0436">Ligase</keyword>
<dbReference type="SUPFAM" id="SSF52402">
    <property type="entry name" value="Adenine nucleotide alpha hydrolases-like"/>
    <property type="match status" value="1"/>
</dbReference>
<evidence type="ECO:0000256" key="5">
    <source>
        <dbReference type="ARBA" id="ARBA00022840"/>
    </source>
</evidence>
<dbReference type="GO" id="GO:0008033">
    <property type="term" value="P:tRNA processing"/>
    <property type="evidence" value="ECO:0007669"/>
    <property type="project" value="UniProtKB-KW"/>
</dbReference>